<dbReference type="GO" id="GO:0003677">
    <property type="term" value="F:DNA binding"/>
    <property type="evidence" value="ECO:0007669"/>
    <property type="project" value="UniProtKB-KW"/>
</dbReference>
<dbReference type="RefSeq" id="WP_406694244.1">
    <property type="nucleotide sequence ID" value="NZ_CP155447.1"/>
</dbReference>
<evidence type="ECO:0000256" key="2">
    <source>
        <dbReference type="ARBA" id="ARBA00023015"/>
    </source>
</evidence>
<evidence type="ECO:0000256" key="3">
    <source>
        <dbReference type="ARBA" id="ARBA00023125"/>
    </source>
</evidence>
<proteinExistence type="inferred from homology"/>
<dbReference type="SUPFAM" id="SSF46785">
    <property type="entry name" value="Winged helix' DNA-binding domain"/>
    <property type="match status" value="1"/>
</dbReference>
<organism evidence="5">
    <name type="scientific">Singulisphaera sp. Ch08</name>
    <dbReference type="NCBI Taxonomy" id="3120278"/>
    <lineage>
        <taxon>Bacteria</taxon>
        <taxon>Pseudomonadati</taxon>
        <taxon>Planctomycetota</taxon>
        <taxon>Planctomycetia</taxon>
        <taxon>Isosphaerales</taxon>
        <taxon>Isosphaeraceae</taxon>
        <taxon>Singulisphaera</taxon>
    </lineage>
</organism>
<keyword evidence="2" id="KW-0805">Transcription regulation</keyword>
<dbReference type="Gene3D" id="1.10.10.10">
    <property type="entry name" value="Winged helix-like DNA-binding domain superfamily/Winged helix DNA-binding domain"/>
    <property type="match status" value="1"/>
</dbReference>
<dbReference type="Pfam" id="PF03965">
    <property type="entry name" value="Penicillinase_R"/>
    <property type="match status" value="1"/>
</dbReference>
<keyword evidence="4" id="KW-0804">Transcription</keyword>
<dbReference type="InterPro" id="IPR036390">
    <property type="entry name" value="WH_DNA-bd_sf"/>
</dbReference>
<sequence>MARPPSTQPTDAELEILKVLWEQGPTGLGQVHAAIQERRQVALTTIATTLKTMLGKGLVERNDGARGYVWVAVATRGSTATNLVGKLVQHVFDGSARRLIAHLIQEGALDDHDRDEIRALLEAQPGTPAAKERKR</sequence>
<dbReference type="InterPro" id="IPR036388">
    <property type="entry name" value="WH-like_DNA-bd_sf"/>
</dbReference>
<dbReference type="PIRSF" id="PIRSF019455">
    <property type="entry name" value="CopR_AtkY"/>
    <property type="match status" value="1"/>
</dbReference>
<reference evidence="5" key="1">
    <citation type="submission" date="2024-05" db="EMBL/GenBank/DDBJ databases">
        <title>Planctomycetes of the genus Singulisphaera possess chitinolytic capabilities.</title>
        <authorList>
            <person name="Ivanova A."/>
        </authorList>
    </citation>
    <scope>NUCLEOTIDE SEQUENCE</scope>
    <source>
        <strain evidence="5">Ch08T</strain>
    </source>
</reference>
<evidence type="ECO:0000256" key="4">
    <source>
        <dbReference type="ARBA" id="ARBA00023163"/>
    </source>
</evidence>
<name>A0AAU7C7Y2_9BACT</name>
<dbReference type="GO" id="GO:0045892">
    <property type="term" value="P:negative regulation of DNA-templated transcription"/>
    <property type="evidence" value="ECO:0007669"/>
    <property type="project" value="InterPro"/>
</dbReference>
<protein>
    <submittedName>
        <fullName evidence="5">BlaI/MecI/CopY family transcriptional regulator</fullName>
    </submittedName>
</protein>
<dbReference type="EMBL" id="CP155447">
    <property type="protein sequence ID" value="XBH01507.1"/>
    <property type="molecule type" value="Genomic_DNA"/>
</dbReference>
<accession>A0AAU7C7Y2</accession>
<dbReference type="AlphaFoldDB" id="A0AAU7C7Y2"/>
<evidence type="ECO:0000256" key="1">
    <source>
        <dbReference type="ARBA" id="ARBA00011046"/>
    </source>
</evidence>
<keyword evidence="3" id="KW-0238">DNA-binding</keyword>
<evidence type="ECO:0000313" key="5">
    <source>
        <dbReference type="EMBL" id="XBH01507.1"/>
    </source>
</evidence>
<comment type="similarity">
    <text evidence="1">Belongs to the BlaI transcriptional regulatory family.</text>
</comment>
<dbReference type="InterPro" id="IPR005650">
    <property type="entry name" value="BlaI_family"/>
</dbReference>
<dbReference type="Gene3D" id="1.10.4040.10">
    <property type="entry name" value="Penicillinase repressor domain"/>
    <property type="match status" value="1"/>
</dbReference>
<gene>
    <name evidence="5" type="ORF">V5E97_24520</name>
</gene>